<dbReference type="InterPro" id="IPR020846">
    <property type="entry name" value="MFS_dom"/>
</dbReference>
<sequence length="389" mass="40150">MPLALLALAVAAFGIGTTEFVIMGLLPDVARDLAVSIPQAGLLITGYALGVVFGAPILAVGTANMPRKATLLGMTLMFILGNMLCALAPNYATLMAARVITALCHGAFFGIGSVVAAGLVVPNKRAQAIAMMFTGLTLANVLGVPLGTALGQYAGWRSTFWAVSVIGVIAAIAQWAWLPREIPMEKANLASEFKVLGKTSVLLALGMSVLASTSLFSVFTYIAPILQDITGISPHGITLMLLLFGVGLTAGSFLGGRLADRRLLPSLVGMALAVVLVLAAFSQTSRSVMPAAVTLVLWGIFAFALCPILQLLIIDQAHEAPNLGSTLNQSAFNLGNAAGAWIGGLVVGSGVDLAELPWTGALVSGLTVLTALYFIHHQRHLGAPVGVAD</sequence>
<dbReference type="GO" id="GO:0022857">
    <property type="term" value="F:transmembrane transporter activity"/>
    <property type="evidence" value="ECO:0007669"/>
    <property type="project" value="InterPro"/>
</dbReference>
<evidence type="ECO:0000313" key="9">
    <source>
        <dbReference type="Proteomes" id="UP000663914"/>
    </source>
</evidence>
<name>A0A8B6UPW1_9PSED</name>
<evidence type="ECO:0000256" key="4">
    <source>
        <dbReference type="ARBA" id="ARBA00022989"/>
    </source>
</evidence>
<dbReference type="Proteomes" id="UP000663914">
    <property type="component" value="Chromosome"/>
</dbReference>
<dbReference type="CDD" id="cd17324">
    <property type="entry name" value="MFS_NepI_like"/>
    <property type="match status" value="1"/>
</dbReference>
<keyword evidence="2" id="KW-1003">Cell membrane</keyword>
<organism evidence="8 9">
    <name type="scientific">Pseudomonas corrugata</name>
    <dbReference type="NCBI Taxonomy" id="47879"/>
    <lineage>
        <taxon>Bacteria</taxon>
        <taxon>Pseudomonadati</taxon>
        <taxon>Pseudomonadota</taxon>
        <taxon>Gammaproteobacteria</taxon>
        <taxon>Pseudomonadales</taxon>
        <taxon>Pseudomonadaceae</taxon>
        <taxon>Pseudomonas</taxon>
    </lineage>
</organism>
<feature type="transmembrane region" description="Helical" evidence="6">
    <location>
        <begin position="199"/>
        <end position="223"/>
    </location>
</feature>
<evidence type="ECO:0000256" key="6">
    <source>
        <dbReference type="SAM" id="Phobius"/>
    </source>
</evidence>
<dbReference type="InterPro" id="IPR011701">
    <property type="entry name" value="MFS"/>
</dbReference>
<dbReference type="Gene3D" id="1.20.1250.20">
    <property type="entry name" value="MFS general substrate transporter like domains"/>
    <property type="match status" value="2"/>
</dbReference>
<feature type="transmembrane region" description="Helical" evidence="6">
    <location>
        <begin position="128"/>
        <end position="147"/>
    </location>
</feature>
<evidence type="ECO:0000259" key="7">
    <source>
        <dbReference type="PROSITE" id="PS50850"/>
    </source>
</evidence>
<dbReference type="KEGG" id="pcg:AXG94_13370"/>
<dbReference type="EMBL" id="CP072011">
    <property type="protein sequence ID" value="QTH13938.1"/>
    <property type="molecule type" value="Genomic_DNA"/>
</dbReference>
<feature type="transmembrane region" description="Helical" evidence="6">
    <location>
        <begin position="357"/>
        <end position="375"/>
    </location>
</feature>
<dbReference type="Pfam" id="PF07690">
    <property type="entry name" value="MFS_1"/>
    <property type="match status" value="1"/>
</dbReference>
<proteinExistence type="predicted"/>
<comment type="subcellular location">
    <subcellularLocation>
        <location evidence="1">Cell membrane</location>
        <topology evidence="1">Multi-pass membrane protein</topology>
    </subcellularLocation>
</comment>
<dbReference type="InterPro" id="IPR036259">
    <property type="entry name" value="MFS_trans_sf"/>
</dbReference>
<dbReference type="InterPro" id="IPR050189">
    <property type="entry name" value="MFS_Efflux_Transporters"/>
</dbReference>
<feature type="domain" description="Major facilitator superfamily (MFS) profile" evidence="7">
    <location>
        <begin position="4"/>
        <end position="379"/>
    </location>
</feature>
<dbReference type="RefSeq" id="WP_024778850.1">
    <property type="nucleotide sequence ID" value="NZ_CP014262.1"/>
</dbReference>
<evidence type="ECO:0000256" key="1">
    <source>
        <dbReference type="ARBA" id="ARBA00004651"/>
    </source>
</evidence>
<reference evidence="8" key="2">
    <citation type="submission" date="2021-03" db="EMBL/GenBank/DDBJ databases">
        <authorList>
            <person name="Valentovich L.N."/>
            <person name="Akhremchuk A.E."/>
            <person name="Miamin V.E."/>
        </authorList>
    </citation>
    <scope>NUCLEOTIDE SEQUENCE</scope>
    <source>
        <strain evidence="8">3prime</strain>
    </source>
</reference>
<evidence type="ECO:0000256" key="2">
    <source>
        <dbReference type="ARBA" id="ARBA00022475"/>
    </source>
</evidence>
<feature type="transmembrane region" description="Helical" evidence="6">
    <location>
        <begin position="288"/>
        <end position="313"/>
    </location>
</feature>
<feature type="transmembrane region" description="Helical" evidence="6">
    <location>
        <begin position="235"/>
        <end position="256"/>
    </location>
</feature>
<evidence type="ECO:0000256" key="3">
    <source>
        <dbReference type="ARBA" id="ARBA00022692"/>
    </source>
</evidence>
<protein>
    <submittedName>
        <fullName evidence="8">MFS transporter</fullName>
    </submittedName>
</protein>
<accession>A0A8B6UPW1</accession>
<feature type="transmembrane region" description="Helical" evidence="6">
    <location>
        <begin position="69"/>
        <end position="89"/>
    </location>
</feature>
<keyword evidence="3 6" id="KW-0812">Transmembrane</keyword>
<gene>
    <name evidence="8" type="ORF">C4C32_25925</name>
</gene>
<feature type="transmembrane region" description="Helical" evidence="6">
    <location>
        <begin position="334"/>
        <end position="351"/>
    </location>
</feature>
<evidence type="ECO:0000256" key="5">
    <source>
        <dbReference type="ARBA" id="ARBA00023136"/>
    </source>
</evidence>
<evidence type="ECO:0000313" key="8">
    <source>
        <dbReference type="EMBL" id="QTH13938.1"/>
    </source>
</evidence>
<reference evidence="8" key="1">
    <citation type="book" date="2019" name="MICROBIAL BIOTECHNOLOGY" publisher="Unknown Publisher">
        <title>Optimization of recombineering for directed mutagenesis of bacteria Pseudomonas corrugata 3'.</title>
        <authorList>
            <person name="Buinitskaja S.V."/>
            <person name="Pilipenok N."/>
            <person name="Valentovich L.N."/>
        </authorList>
    </citation>
    <scope>NUCLEOTIDE SEQUENCE</scope>
    <source>
        <strain evidence="8">3prime</strain>
    </source>
</reference>
<dbReference type="SUPFAM" id="SSF103473">
    <property type="entry name" value="MFS general substrate transporter"/>
    <property type="match status" value="1"/>
</dbReference>
<dbReference type="AlphaFoldDB" id="A0A8B6UPW1"/>
<keyword evidence="5 6" id="KW-0472">Membrane</keyword>
<feature type="transmembrane region" description="Helical" evidence="6">
    <location>
        <begin position="159"/>
        <end position="178"/>
    </location>
</feature>
<dbReference type="PANTHER" id="PTHR43124">
    <property type="entry name" value="PURINE EFFLUX PUMP PBUE"/>
    <property type="match status" value="1"/>
</dbReference>
<feature type="transmembrane region" description="Helical" evidence="6">
    <location>
        <begin position="42"/>
        <end position="62"/>
    </location>
</feature>
<dbReference type="GeneID" id="55645374"/>
<dbReference type="PANTHER" id="PTHR43124:SF8">
    <property type="entry name" value="INNER MEMBRANE TRANSPORT PROTEIN YDHP"/>
    <property type="match status" value="1"/>
</dbReference>
<dbReference type="PROSITE" id="PS50850">
    <property type="entry name" value="MFS"/>
    <property type="match status" value="1"/>
</dbReference>
<dbReference type="GO" id="GO:0005886">
    <property type="term" value="C:plasma membrane"/>
    <property type="evidence" value="ECO:0007669"/>
    <property type="project" value="UniProtKB-SubCell"/>
</dbReference>
<feature type="transmembrane region" description="Helical" evidence="6">
    <location>
        <begin position="95"/>
        <end position="121"/>
    </location>
</feature>
<keyword evidence="4 6" id="KW-1133">Transmembrane helix</keyword>
<feature type="transmembrane region" description="Helical" evidence="6">
    <location>
        <begin position="263"/>
        <end position="282"/>
    </location>
</feature>